<dbReference type="GO" id="GO:0046872">
    <property type="term" value="F:metal ion binding"/>
    <property type="evidence" value="ECO:0007669"/>
    <property type="project" value="UniProtKB-KW"/>
</dbReference>
<evidence type="ECO:0000256" key="10">
    <source>
        <dbReference type="ARBA" id="ARBA00023204"/>
    </source>
</evidence>
<keyword evidence="14" id="KW-1185">Reference proteome</keyword>
<comment type="subcellular location">
    <subcellularLocation>
        <location evidence="2">Nucleus</location>
    </subcellularLocation>
</comment>
<evidence type="ECO:0000256" key="8">
    <source>
        <dbReference type="ARBA" id="ARBA00022842"/>
    </source>
</evidence>
<protein>
    <recommendedName>
        <fullName evidence="15">ERCC4 domain-containing protein</fullName>
    </recommendedName>
</protein>
<evidence type="ECO:0000256" key="11">
    <source>
        <dbReference type="ARBA" id="ARBA00023242"/>
    </source>
</evidence>
<proteinExistence type="predicted"/>
<evidence type="ECO:0000256" key="3">
    <source>
        <dbReference type="ARBA" id="ARBA00022722"/>
    </source>
</evidence>
<evidence type="ECO:0000256" key="12">
    <source>
        <dbReference type="ARBA" id="ARBA00023254"/>
    </source>
</evidence>
<keyword evidence="7" id="KW-0378">Hydrolase</keyword>
<reference evidence="13 14" key="1">
    <citation type="submission" date="2024-04" db="EMBL/GenBank/DDBJ databases">
        <authorList>
            <consortium name="Genoscope - CEA"/>
            <person name="William W."/>
        </authorList>
    </citation>
    <scope>NUCLEOTIDE SEQUENCE [LARGE SCALE GENOMIC DNA]</scope>
</reference>
<name>A0AAV2H269_LYMST</name>
<dbReference type="GO" id="GO:0008821">
    <property type="term" value="F:crossover junction DNA endonuclease activity"/>
    <property type="evidence" value="ECO:0007669"/>
    <property type="project" value="TreeGrafter"/>
</dbReference>
<sequence>MLTVFVDPAVAPIDKQKELITKACTEIGLLCEFVPQRVERTISWVPSLKTPASACEDIGNEVIAVLSSEDALQMINAYVQHKKGSAVDELTLTEWVHSVQATLPNQNLTVLIVGLEKYFRNKKLLAKQKHREAVTGQAAKQKKNTKSVLIISFQEAEEAFVELQLFTGCVVQHVETDEDLAYQIKLYTKAVRDKSTKKDRFDNVFSFLEEGVSGISVNKQGQGLIKVWKHQLMQFKNLSSEMAEAVLCSYPSPYLLHQMCNNNETGQNAEQLLADINVGVRRSASVISTNRKIGKEQARRIYTFMTAQDPNKVIK</sequence>
<evidence type="ECO:0000256" key="7">
    <source>
        <dbReference type="ARBA" id="ARBA00022801"/>
    </source>
</evidence>
<evidence type="ECO:0000313" key="14">
    <source>
        <dbReference type="Proteomes" id="UP001497497"/>
    </source>
</evidence>
<accession>A0AAV2H269</accession>
<keyword evidence="12" id="KW-0469">Meiosis</keyword>
<dbReference type="Gene3D" id="1.10.150.670">
    <property type="entry name" value="Crossover junction endonuclease EME1, DNA-binding domain"/>
    <property type="match status" value="1"/>
</dbReference>
<evidence type="ECO:0000256" key="1">
    <source>
        <dbReference type="ARBA" id="ARBA00001946"/>
    </source>
</evidence>
<dbReference type="GO" id="GO:0000712">
    <property type="term" value="P:resolution of meiotic recombination intermediates"/>
    <property type="evidence" value="ECO:0007669"/>
    <property type="project" value="TreeGrafter"/>
</dbReference>
<keyword evidence="3" id="KW-0540">Nuclease</keyword>
<dbReference type="GO" id="GO:0031573">
    <property type="term" value="P:mitotic intra-S DNA damage checkpoint signaling"/>
    <property type="evidence" value="ECO:0007669"/>
    <property type="project" value="TreeGrafter"/>
</dbReference>
<dbReference type="PANTHER" id="PTHR21077:SF5">
    <property type="entry name" value="CROSSOVER JUNCTION ENDONUCLEASE MMS4"/>
    <property type="match status" value="1"/>
</dbReference>
<evidence type="ECO:0000313" key="13">
    <source>
        <dbReference type="EMBL" id="CAL1527481.1"/>
    </source>
</evidence>
<keyword evidence="4" id="KW-0479">Metal-binding</keyword>
<organism evidence="13 14">
    <name type="scientific">Lymnaea stagnalis</name>
    <name type="common">Great pond snail</name>
    <name type="synonym">Helix stagnalis</name>
    <dbReference type="NCBI Taxonomy" id="6523"/>
    <lineage>
        <taxon>Eukaryota</taxon>
        <taxon>Metazoa</taxon>
        <taxon>Spiralia</taxon>
        <taxon>Lophotrochozoa</taxon>
        <taxon>Mollusca</taxon>
        <taxon>Gastropoda</taxon>
        <taxon>Heterobranchia</taxon>
        <taxon>Euthyneura</taxon>
        <taxon>Panpulmonata</taxon>
        <taxon>Hygrophila</taxon>
        <taxon>Lymnaeoidea</taxon>
        <taxon>Lymnaeidae</taxon>
        <taxon>Lymnaea</taxon>
    </lineage>
</organism>
<keyword evidence="9" id="KW-0233">DNA recombination</keyword>
<gene>
    <name evidence="13" type="ORF">GSLYS_00001658001</name>
</gene>
<dbReference type="Proteomes" id="UP001497497">
    <property type="component" value="Unassembled WGS sequence"/>
</dbReference>
<keyword evidence="8" id="KW-0460">Magnesium</keyword>
<keyword evidence="10" id="KW-0234">DNA repair</keyword>
<comment type="caution">
    <text evidence="13">The sequence shown here is derived from an EMBL/GenBank/DDBJ whole genome shotgun (WGS) entry which is preliminary data.</text>
</comment>
<dbReference type="InterPro" id="IPR042530">
    <property type="entry name" value="EME1/EME2_C"/>
</dbReference>
<comment type="cofactor">
    <cofactor evidence="1">
        <name>Mg(2+)</name>
        <dbReference type="ChEBI" id="CHEBI:18420"/>
    </cofactor>
</comment>
<evidence type="ECO:0008006" key="15">
    <source>
        <dbReference type="Google" id="ProtNLM"/>
    </source>
</evidence>
<dbReference type="PANTHER" id="PTHR21077">
    <property type="entry name" value="EME1 PROTEIN"/>
    <property type="match status" value="1"/>
</dbReference>
<keyword evidence="11" id="KW-0539">Nucleus</keyword>
<dbReference type="GO" id="GO:0031297">
    <property type="term" value="P:replication fork processing"/>
    <property type="evidence" value="ECO:0007669"/>
    <property type="project" value="TreeGrafter"/>
</dbReference>
<dbReference type="Gene3D" id="3.40.50.10130">
    <property type="match status" value="1"/>
</dbReference>
<evidence type="ECO:0000256" key="6">
    <source>
        <dbReference type="ARBA" id="ARBA00022763"/>
    </source>
</evidence>
<evidence type="ECO:0000256" key="2">
    <source>
        <dbReference type="ARBA" id="ARBA00004123"/>
    </source>
</evidence>
<dbReference type="EMBL" id="CAXITT010000018">
    <property type="protein sequence ID" value="CAL1527481.1"/>
    <property type="molecule type" value="Genomic_DNA"/>
</dbReference>
<keyword evidence="5" id="KW-0255">Endonuclease</keyword>
<dbReference type="AlphaFoldDB" id="A0AAV2H269"/>
<dbReference type="InterPro" id="IPR033310">
    <property type="entry name" value="Mms4/EME1/EME2"/>
</dbReference>
<keyword evidence="6" id="KW-0227">DNA damage</keyword>
<dbReference type="GO" id="GO:0048476">
    <property type="term" value="C:Holliday junction resolvase complex"/>
    <property type="evidence" value="ECO:0007669"/>
    <property type="project" value="InterPro"/>
</dbReference>
<evidence type="ECO:0000256" key="4">
    <source>
        <dbReference type="ARBA" id="ARBA00022723"/>
    </source>
</evidence>
<dbReference type="GO" id="GO:0006302">
    <property type="term" value="P:double-strand break repair"/>
    <property type="evidence" value="ECO:0007669"/>
    <property type="project" value="TreeGrafter"/>
</dbReference>
<evidence type="ECO:0000256" key="5">
    <source>
        <dbReference type="ARBA" id="ARBA00022759"/>
    </source>
</evidence>
<evidence type="ECO:0000256" key="9">
    <source>
        <dbReference type="ARBA" id="ARBA00023172"/>
    </source>
</evidence>
<dbReference type="Pfam" id="PF21292">
    <property type="entry name" value="EME1-MUS81_C"/>
    <property type="match status" value="1"/>
</dbReference>
<dbReference type="GO" id="GO:0005634">
    <property type="term" value="C:nucleus"/>
    <property type="evidence" value="ECO:0007669"/>
    <property type="project" value="UniProtKB-SubCell"/>
</dbReference>